<dbReference type="GO" id="GO:0005886">
    <property type="term" value="C:plasma membrane"/>
    <property type="evidence" value="ECO:0007669"/>
    <property type="project" value="TreeGrafter"/>
</dbReference>
<reference evidence="9" key="1">
    <citation type="journal article" date="2021" name="PeerJ">
        <title>Extensive microbial diversity within the chicken gut microbiome revealed by metagenomics and culture.</title>
        <authorList>
            <person name="Gilroy R."/>
            <person name="Ravi A."/>
            <person name="Getino M."/>
            <person name="Pursley I."/>
            <person name="Horton D.L."/>
            <person name="Alikhan N.F."/>
            <person name="Baker D."/>
            <person name="Gharbi K."/>
            <person name="Hall N."/>
            <person name="Watson M."/>
            <person name="Adriaenssens E.M."/>
            <person name="Foster-Nyarko E."/>
            <person name="Jarju S."/>
            <person name="Secka A."/>
            <person name="Antonio M."/>
            <person name="Oren A."/>
            <person name="Chaudhuri R.R."/>
            <person name="La Ragione R."/>
            <person name="Hildebrand F."/>
            <person name="Pallen M.J."/>
        </authorList>
    </citation>
    <scope>NUCLEOTIDE SEQUENCE</scope>
    <source>
        <strain evidence="9">5933</strain>
    </source>
</reference>
<proteinExistence type="predicted"/>
<feature type="transmembrane region" description="Helical" evidence="7">
    <location>
        <begin position="187"/>
        <end position="205"/>
    </location>
</feature>
<dbReference type="Pfam" id="PF13187">
    <property type="entry name" value="Fer4_9"/>
    <property type="match status" value="1"/>
</dbReference>
<sequence length="298" mass="32608">MTFRQKVRLAIQLGFTALSNGYAQGFLKGEIYSGPLKQACVPGLNCYSCPGALGACPIGALQATLGSRSYQMAFYVLGFLVLTGTLLGRAVCGFLCPIGLVQDLLYKIPLPKRWKKRGKIPGDRVLKYAKYLMLVILCILLPMFVVDFVGQGSPWFCTYVCPSGTLLGSVPLLSVQPLLRSAAGALWVWKMILLIALLFLAVVVYRPFCRYLCPLGAIYGLFHPVSLYRFSVKESACTSCKACVKACPFEINVFKQPNSTECVRCGRCLDACPHDALTTSFAQLRAALPKKTSETKEV</sequence>
<dbReference type="Pfam" id="PF12801">
    <property type="entry name" value="Fer4_5"/>
    <property type="match status" value="3"/>
</dbReference>
<keyword evidence="7" id="KW-0812">Transmembrane</keyword>
<name>A0A9D2Q231_9FIRM</name>
<keyword evidence="5" id="KW-0408">Iron</keyword>
<evidence type="ECO:0000256" key="6">
    <source>
        <dbReference type="ARBA" id="ARBA00023014"/>
    </source>
</evidence>
<protein>
    <submittedName>
        <fullName evidence="9">4Fe-4S binding protein</fullName>
    </submittedName>
</protein>
<dbReference type="InterPro" id="IPR017896">
    <property type="entry name" value="4Fe4S_Fe-S-bd"/>
</dbReference>
<keyword evidence="4" id="KW-0249">Electron transport</keyword>
<dbReference type="PANTHER" id="PTHR30176:SF3">
    <property type="entry name" value="FERREDOXIN-TYPE PROTEIN NAPH"/>
    <property type="match status" value="1"/>
</dbReference>
<comment type="caution">
    <text evidence="9">The sequence shown here is derived from an EMBL/GenBank/DDBJ whole genome shotgun (WGS) entry which is preliminary data.</text>
</comment>
<dbReference type="InterPro" id="IPR051684">
    <property type="entry name" value="Electron_Trans/Redox"/>
</dbReference>
<dbReference type="Gene3D" id="3.30.70.20">
    <property type="match status" value="1"/>
</dbReference>
<evidence type="ECO:0000256" key="4">
    <source>
        <dbReference type="ARBA" id="ARBA00022982"/>
    </source>
</evidence>
<feature type="domain" description="4Fe-4S ferredoxin-type" evidence="8">
    <location>
        <begin position="258"/>
        <end position="282"/>
    </location>
</feature>
<gene>
    <name evidence="9" type="ORF">H9698_01775</name>
</gene>
<keyword evidence="7" id="KW-1133">Transmembrane helix</keyword>
<dbReference type="InterPro" id="IPR017900">
    <property type="entry name" value="4Fe4S_Fe_S_CS"/>
</dbReference>
<dbReference type="PANTHER" id="PTHR30176">
    <property type="entry name" value="FERREDOXIN-TYPE PROTEIN NAPH"/>
    <property type="match status" value="1"/>
</dbReference>
<evidence type="ECO:0000313" key="10">
    <source>
        <dbReference type="Proteomes" id="UP000823918"/>
    </source>
</evidence>
<dbReference type="PROSITE" id="PS00198">
    <property type="entry name" value="4FE4S_FER_1"/>
    <property type="match status" value="1"/>
</dbReference>
<dbReference type="GO" id="GO:0046872">
    <property type="term" value="F:metal ion binding"/>
    <property type="evidence" value="ECO:0007669"/>
    <property type="project" value="UniProtKB-KW"/>
</dbReference>
<reference evidence="9" key="2">
    <citation type="submission" date="2021-04" db="EMBL/GenBank/DDBJ databases">
        <authorList>
            <person name="Gilroy R."/>
        </authorList>
    </citation>
    <scope>NUCLEOTIDE SEQUENCE</scope>
    <source>
        <strain evidence="9">5933</strain>
    </source>
</reference>
<evidence type="ECO:0000256" key="1">
    <source>
        <dbReference type="ARBA" id="ARBA00022448"/>
    </source>
</evidence>
<dbReference type="PROSITE" id="PS51379">
    <property type="entry name" value="4FE4S_FER_2"/>
    <property type="match status" value="2"/>
</dbReference>
<evidence type="ECO:0000256" key="7">
    <source>
        <dbReference type="SAM" id="Phobius"/>
    </source>
</evidence>
<dbReference type="AlphaFoldDB" id="A0A9D2Q231"/>
<feature type="domain" description="4Fe-4S ferredoxin-type" evidence="8">
    <location>
        <begin position="228"/>
        <end position="257"/>
    </location>
</feature>
<evidence type="ECO:0000256" key="3">
    <source>
        <dbReference type="ARBA" id="ARBA00022723"/>
    </source>
</evidence>
<accession>A0A9D2Q231</accession>
<keyword evidence="3" id="KW-0479">Metal-binding</keyword>
<dbReference type="SUPFAM" id="SSF54862">
    <property type="entry name" value="4Fe-4S ferredoxins"/>
    <property type="match status" value="1"/>
</dbReference>
<evidence type="ECO:0000256" key="5">
    <source>
        <dbReference type="ARBA" id="ARBA00023004"/>
    </source>
</evidence>
<keyword evidence="2" id="KW-0004">4Fe-4S</keyword>
<dbReference type="Proteomes" id="UP000823918">
    <property type="component" value="Unassembled WGS sequence"/>
</dbReference>
<feature type="transmembrane region" description="Helical" evidence="7">
    <location>
        <begin position="125"/>
        <end position="146"/>
    </location>
</feature>
<evidence type="ECO:0000259" key="8">
    <source>
        <dbReference type="PROSITE" id="PS51379"/>
    </source>
</evidence>
<evidence type="ECO:0000313" key="9">
    <source>
        <dbReference type="EMBL" id="HJC71508.1"/>
    </source>
</evidence>
<keyword evidence="6" id="KW-0411">Iron-sulfur</keyword>
<dbReference type="EMBL" id="DWWA01000009">
    <property type="protein sequence ID" value="HJC71508.1"/>
    <property type="molecule type" value="Genomic_DNA"/>
</dbReference>
<keyword evidence="7" id="KW-0472">Membrane</keyword>
<keyword evidence="1" id="KW-0813">Transport</keyword>
<evidence type="ECO:0000256" key="2">
    <source>
        <dbReference type="ARBA" id="ARBA00022485"/>
    </source>
</evidence>
<organism evidence="9 10">
    <name type="scientific">Candidatus Ruthenibacterium merdavium</name>
    <dbReference type="NCBI Taxonomy" id="2838752"/>
    <lineage>
        <taxon>Bacteria</taxon>
        <taxon>Bacillati</taxon>
        <taxon>Bacillota</taxon>
        <taxon>Clostridia</taxon>
        <taxon>Eubacteriales</taxon>
        <taxon>Oscillospiraceae</taxon>
        <taxon>Ruthenibacterium</taxon>
    </lineage>
</organism>
<feature type="transmembrane region" description="Helical" evidence="7">
    <location>
        <begin position="72"/>
        <end position="105"/>
    </location>
</feature>
<dbReference type="GO" id="GO:0051539">
    <property type="term" value="F:4 iron, 4 sulfur cluster binding"/>
    <property type="evidence" value="ECO:0007669"/>
    <property type="project" value="UniProtKB-KW"/>
</dbReference>